<gene>
    <name evidence="1" type="primary">Acey_s0001.g271</name>
    <name evidence="1" type="ORF">Y032_0001g271</name>
</gene>
<keyword evidence="2" id="KW-1185">Reference proteome</keyword>
<name>A0A016W3C8_9BILA</name>
<evidence type="ECO:0000313" key="1">
    <source>
        <dbReference type="EMBL" id="EYC34145.1"/>
    </source>
</evidence>
<dbReference type="Proteomes" id="UP000024635">
    <property type="component" value="Unassembled WGS sequence"/>
</dbReference>
<accession>A0A016W3C8</accession>
<organism evidence="1 2">
    <name type="scientific">Ancylostoma ceylanicum</name>
    <dbReference type="NCBI Taxonomy" id="53326"/>
    <lineage>
        <taxon>Eukaryota</taxon>
        <taxon>Metazoa</taxon>
        <taxon>Ecdysozoa</taxon>
        <taxon>Nematoda</taxon>
        <taxon>Chromadorea</taxon>
        <taxon>Rhabditida</taxon>
        <taxon>Rhabditina</taxon>
        <taxon>Rhabditomorpha</taxon>
        <taxon>Strongyloidea</taxon>
        <taxon>Ancylostomatidae</taxon>
        <taxon>Ancylostomatinae</taxon>
        <taxon>Ancylostoma</taxon>
    </lineage>
</organism>
<comment type="caution">
    <text evidence="1">The sequence shown here is derived from an EMBL/GenBank/DDBJ whole genome shotgun (WGS) entry which is preliminary data.</text>
</comment>
<dbReference type="EMBL" id="JARK01001337">
    <property type="protein sequence ID" value="EYC34145.1"/>
    <property type="molecule type" value="Genomic_DNA"/>
</dbReference>
<protein>
    <submittedName>
        <fullName evidence="1">Uncharacterized protein</fullName>
    </submittedName>
</protein>
<reference evidence="2" key="1">
    <citation type="journal article" date="2015" name="Nat. Genet.">
        <title>The genome and transcriptome of the zoonotic hookworm Ancylostoma ceylanicum identify infection-specific gene families.</title>
        <authorList>
            <person name="Schwarz E.M."/>
            <person name="Hu Y."/>
            <person name="Antoshechkin I."/>
            <person name="Miller M.M."/>
            <person name="Sternberg P.W."/>
            <person name="Aroian R.V."/>
        </authorList>
    </citation>
    <scope>NUCLEOTIDE SEQUENCE</scope>
    <source>
        <strain evidence="2">HY135</strain>
    </source>
</reference>
<proteinExistence type="predicted"/>
<dbReference type="AlphaFoldDB" id="A0A016W3C8"/>
<sequence length="100" mass="11710">MCASRLQSSNVRADPGRNRQVFRAKTYWKKGRLASLHLRRHLLQGRASHFSLIRFGKHVNHVQLPARPEERLKQLQENRFSCVLHPNTLLNSLENNCTLR</sequence>
<evidence type="ECO:0000313" key="2">
    <source>
        <dbReference type="Proteomes" id="UP000024635"/>
    </source>
</evidence>